<dbReference type="EMBL" id="BSNE01000011">
    <property type="protein sequence ID" value="GLQ02665.1"/>
    <property type="molecule type" value="Genomic_DNA"/>
</dbReference>
<evidence type="ECO:0008006" key="4">
    <source>
        <dbReference type="Google" id="ProtNLM"/>
    </source>
</evidence>
<protein>
    <recommendedName>
        <fullName evidence="4">AAA+ ATPase domain-containing protein</fullName>
    </recommendedName>
</protein>
<reference evidence="2" key="1">
    <citation type="journal article" date="2014" name="Int. J. Syst. Evol. Microbiol.">
        <title>Complete genome sequence of Corynebacterium casei LMG S-19264T (=DSM 44701T), isolated from a smear-ripened cheese.</title>
        <authorList>
            <consortium name="US DOE Joint Genome Institute (JGI-PGF)"/>
            <person name="Walter F."/>
            <person name="Albersmeier A."/>
            <person name="Kalinowski J."/>
            <person name="Ruckert C."/>
        </authorList>
    </citation>
    <scope>NUCLEOTIDE SEQUENCE</scope>
    <source>
        <strain evidence="2">NBRC 103034</strain>
    </source>
</reference>
<dbReference type="RefSeq" id="WP_096038864.1">
    <property type="nucleotide sequence ID" value="NZ_BJXY01000034.1"/>
</dbReference>
<organism evidence="2 3">
    <name type="scientific">Pseudoalteromonas tetraodonis GFC</name>
    <dbReference type="NCBI Taxonomy" id="1315271"/>
    <lineage>
        <taxon>Bacteria</taxon>
        <taxon>Pseudomonadati</taxon>
        <taxon>Pseudomonadota</taxon>
        <taxon>Gammaproteobacteria</taxon>
        <taxon>Alteromonadales</taxon>
        <taxon>Pseudoalteromonadaceae</taxon>
        <taxon>Pseudoalteromonas</taxon>
    </lineage>
</organism>
<comment type="caution">
    <text evidence="2">The sequence shown here is derived from an EMBL/GenBank/DDBJ whole genome shotgun (WGS) entry which is preliminary data.</text>
</comment>
<dbReference type="Gene3D" id="3.40.50.300">
    <property type="entry name" value="P-loop containing nucleotide triphosphate hydrolases"/>
    <property type="match status" value="1"/>
</dbReference>
<dbReference type="AlphaFoldDB" id="A0AA37S3I5"/>
<reference evidence="2" key="2">
    <citation type="submission" date="2023-01" db="EMBL/GenBank/DDBJ databases">
        <title>Draft genome sequence of Pseudoalteromonas tetraodonis strain NBRC 103034.</title>
        <authorList>
            <person name="Sun Q."/>
            <person name="Mori K."/>
        </authorList>
    </citation>
    <scope>NUCLEOTIDE SEQUENCE</scope>
    <source>
        <strain evidence="2">NBRC 103034</strain>
    </source>
</reference>
<evidence type="ECO:0000313" key="3">
    <source>
        <dbReference type="Proteomes" id="UP001161408"/>
    </source>
</evidence>
<accession>A0AA37S3I5</accession>
<dbReference type="Gene3D" id="6.10.20.30">
    <property type="match status" value="1"/>
</dbReference>
<dbReference type="InterPro" id="IPR027417">
    <property type="entry name" value="P-loop_NTPase"/>
</dbReference>
<feature type="region of interest" description="Disordered" evidence="1">
    <location>
        <begin position="400"/>
        <end position="420"/>
    </location>
</feature>
<dbReference type="InterPro" id="IPR021542">
    <property type="entry name" value="Tn7_TnsC"/>
</dbReference>
<gene>
    <name evidence="2" type="ORF">GCM10007914_15460</name>
</gene>
<evidence type="ECO:0000256" key="1">
    <source>
        <dbReference type="SAM" id="MobiDB-lite"/>
    </source>
</evidence>
<dbReference type="InterPro" id="IPR008868">
    <property type="entry name" value="TniB"/>
</dbReference>
<name>A0AA37S3I5_9GAMM</name>
<dbReference type="Pfam" id="PF11426">
    <property type="entry name" value="Tn7_TnsC_Int"/>
    <property type="match status" value="1"/>
</dbReference>
<sequence length="482" mass="55239">MKKQQTLPIETIPPKAWRAEDTISTDDTTGNQFVDVLRDTLDMGSLKAHFKNDQVIKATAEDKDSRRKSSIQSLIDSFYVSVPEIVDLYDRLDLTIKSGYQNKAPIRNKGRVLSNNLMLAMGGSPHVWHDDTAIQKRREITAIVGPKNCGKTAAIERCLSLYPQVVWHGKLSQVQVVYLKVELKGASNLFEYCARFLEALELALGRDKFDEEVKVAPSVCAAFMKMRSLLTTYNVGTLIIDSLESTQNWPTDKRELLFEHLAGLADIIPVVMLSSDVDCYDINEISSEKLTWDPLCAFASENEELSDRWSRFTARLWKFNCLKAQDIELNKELKEIWFNACKGVVGIAVRFYARCLHEAINTGMESISKELMLRVQKKYFSQHRSFFSDIAREKRCDKSAKPLPLPASKPKRRKMPKLESMQRKDFSRISKSQWKTLPEDDLRYIASQQKEDNYYLMLKEVGLVLPIGDFTLHDKFPQTLSR</sequence>
<keyword evidence="3" id="KW-1185">Reference proteome</keyword>
<dbReference type="Pfam" id="PF05621">
    <property type="entry name" value="TniB"/>
    <property type="match status" value="1"/>
</dbReference>
<proteinExistence type="predicted"/>
<evidence type="ECO:0000313" key="2">
    <source>
        <dbReference type="EMBL" id="GLQ02665.1"/>
    </source>
</evidence>
<dbReference type="Proteomes" id="UP001161408">
    <property type="component" value="Unassembled WGS sequence"/>
</dbReference>